<dbReference type="Proteomes" id="UP001150581">
    <property type="component" value="Unassembled WGS sequence"/>
</dbReference>
<protein>
    <submittedName>
        <fullName evidence="1">Uncharacterized protein</fullName>
    </submittedName>
</protein>
<name>A0ACC1I6F8_9FUNG</name>
<organism evidence="1 2">
    <name type="scientific">Kickxella alabastrina</name>
    <dbReference type="NCBI Taxonomy" id="61397"/>
    <lineage>
        <taxon>Eukaryota</taxon>
        <taxon>Fungi</taxon>
        <taxon>Fungi incertae sedis</taxon>
        <taxon>Zoopagomycota</taxon>
        <taxon>Kickxellomycotina</taxon>
        <taxon>Kickxellomycetes</taxon>
        <taxon>Kickxellales</taxon>
        <taxon>Kickxellaceae</taxon>
        <taxon>Kickxella</taxon>
    </lineage>
</organism>
<reference evidence="1" key="1">
    <citation type="submission" date="2022-07" db="EMBL/GenBank/DDBJ databases">
        <title>Phylogenomic reconstructions and comparative analyses of Kickxellomycotina fungi.</title>
        <authorList>
            <person name="Reynolds N.K."/>
            <person name="Stajich J.E."/>
            <person name="Barry K."/>
            <person name="Grigoriev I.V."/>
            <person name="Crous P."/>
            <person name="Smith M.E."/>
        </authorList>
    </citation>
    <scope>NUCLEOTIDE SEQUENCE</scope>
    <source>
        <strain evidence="1">Benny 63K</strain>
    </source>
</reference>
<gene>
    <name evidence="1" type="ORF">LPJ66_009595</name>
</gene>
<evidence type="ECO:0000313" key="1">
    <source>
        <dbReference type="EMBL" id="KAJ1886514.1"/>
    </source>
</evidence>
<keyword evidence="2" id="KW-1185">Reference proteome</keyword>
<sequence length="450" mass="50419">MQTAAAHASMYQPASFDMQAGDWIYRGEGNANILFAYAGKGSELRGQLLRLTKRDVPQNTDINADDSDTDDSSLNKEQERLSLQAHNNVVFTKEVIGPLIGVDYILQHQLVHLSRNFIEQLSLAAEPLRPSSRTHRQIDPKQRVGALVRDMINVLGSTPKQPGEHTIAIEIKPKWGFVPSSKYISQANSVKHRVCRHCMHQYLKHDKDSMSEYCPIDLFSTNCTRVKHAVDCLFDVSNDRLRVFVDGTHIPGDENGGIDVAKVPHSQQLKQTIANIILAEKLLPRLGSVQNRLDAFDIEGLFPRYKRALEAGVLTEKEPSIDDWLGAVARFRQREEQGGSNVNAPDVDDKQAALEFMISVTLKDVSVLIRIESWPSVSKLESESESAEGDSSDAKLPEYHIAVIDADAKKLAKVPKYLKNDQEIVDRYLKINPNVAQQKSCCEQQDEKDI</sequence>
<accession>A0ACC1I6F8</accession>
<comment type="caution">
    <text evidence="1">The sequence shown here is derived from an EMBL/GenBank/DDBJ whole genome shotgun (WGS) entry which is preliminary data.</text>
</comment>
<proteinExistence type="predicted"/>
<evidence type="ECO:0000313" key="2">
    <source>
        <dbReference type="Proteomes" id="UP001150581"/>
    </source>
</evidence>
<dbReference type="EMBL" id="JANBPG010002242">
    <property type="protein sequence ID" value="KAJ1886514.1"/>
    <property type="molecule type" value="Genomic_DNA"/>
</dbReference>